<dbReference type="GO" id="GO:0030154">
    <property type="term" value="P:cell differentiation"/>
    <property type="evidence" value="ECO:0007669"/>
    <property type="project" value="TreeGrafter"/>
</dbReference>
<dbReference type="Pfam" id="PF00178">
    <property type="entry name" value="Ets"/>
    <property type="match status" value="1"/>
</dbReference>
<dbReference type="GO" id="GO:0000981">
    <property type="term" value="F:DNA-binding transcription factor activity, RNA polymerase II-specific"/>
    <property type="evidence" value="ECO:0007669"/>
    <property type="project" value="TreeGrafter"/>
</dbReference>
<comment type="subcellular location">
    <subcellularLocation>
        <location evidence="3">Nucleus</location>
    </subcellularLocation>
</comment>
<dbReference type="GO" id="GO:0043565">
    <property type="term" value="F:sequence-specific DNA binding"/>
    <property type="evidence" value="ECO:0007669"/>
    <property type="project" value="InterPro"/>
</dbReference>
<sequence>MGIFVITDGDLLAYWWGQCKQNPSMNEQKLSRALRTYYKYPKILKKVRHSRNTYMFLNRRTEQIPTHMSPEQTKEINIPNMSYPQYTVQTEEIQPQICQFYMPFEDPYYSYYVPNIYYPNYTSYDYNYSEDSNCLNRYSKELDDILFPLENEFGSTINDQALTEPDFYTSYYK</sequence>
<evidence type="ECO:0000256" key="1">
    <source>
        <dbReference type="ARBA" id="ARBA00005562"/>
    </source>
</evidence>
<dbReference type="InterPro" id="IPR046328">
    <property type="entry name" value="ETS_fam"/>
</dbReference>
<dbReference type="InterPro" id="IPR000418">
    <property type="entry name" value="Ets_dom"/>
</dbReference>
<feature type="domain" description="ETS" evidence="4">
    <location>
        <begin position="1"/>
        <end position="57"/>
    </location>
</feature>
<dbReference type="GO" id="GO:0005634">
    <property type="term" value="C:nucleus"/>
    <property type="evidence" value="ECO:0007669"/>
    <property type="project" value="UniProtKB-SubCell"/>
</dbReference>
<dbReference type="Proteomes" id="UP000515154">
    <property type="component" value="Unplaced"/>
</dbReference>
<dbReference type="PANTHER" id="PTHR11849:SF191">
    <property type="entry name" value="ECDYSONE-INDUCED PROTEIN 74EF ISOFORM B"/>
    <property type="match status" value="1"/>
</dbReference>
<dbReference type="KEGG" id="osn:115230796"/>
<keyword evidence="5" id="KW-1185">Reference proteome</keyword>
<evidence type="ECO:0000313" key="5">
    <source>
        <dbReference type="Proteomes" id="UP000515154"/>
    </source>
</evidence>
<evidence type="ECO:0000313" key="6">
    <source>
        <dbReference type="RefSeq" id="XP_029656784.1"/>
    </source>
</evidence>
<protein>
    <submittedName>
        <fullName evidence="6">Friend leukemia integration 1 transcription factor-like</fullName>
    </submittedName>
</protein>
<evidence type="ECO:0000259" key="4">
    <source>
        <dbReference type="PROSITE" id="PS50061"/>
    </source>
</evidence>
<dbReference type="RefSeq" id="XP_029656784.1">
    <property type="nucleotide sequence ID" value="XM_029800924.1"/>
</dbReference>
<reference evidence="6" key="1">
    <citation type="submission" date="2025-08" db="UniProtKB">
        <authorList>
            <consortium name="RefSeq"/>
        </authorList>
    </citation>
    <scope>IDENTIFICATION</scope>
</reference>
<proteinExistence type="inferred from homology"/>
<evidence type="ECO:0000256" key="2">
    <source>
        <dbReference type="ARBA" id="ARBA00023125"/>
    </source>
</evidence>
<dbReference type="InterPro" id="IPR036390">
    <property type="entry name" value="WH_DNA-bd_sf"/>
</dbReference>
<keyword evidence="3" id="KW-0539">Nucleus</keyword>
<keyword evidence="2 3" id="KW-0238">DNA-binding</keyword>
<gene>
    <name evidence="6" type="primary">LOC115230796</name>
</gene>
<dbReference type="AlphaFoldDB" id="A0A6P7TWJ6"/>
<dbReference type="SMART" id="SM00413">
    <property type="entry name" value="ETS"/>
    <property type="match status" value="1"/>
</dbReference>
<dbReference type="Gene3D" id="1.10.10.10">
    <property type="entry name" value="Winged helix-like DNA-binding domain superfamily/Winged helix DNA-binding domain"/>
    <property type="match status" value="1"/>
</dbReference>
<evidence type="ECO:0000256" key="3">
    <source>
        <dbReference type="RuleBase" id="RU004019"/>
    </source>
</evidence>
<comment type="similarity">
    <text evidence="1 3">Belongs to the ETS family.</text>
</comment>
<organism evidence="5 6">
    <name type="scientific">Octopus sinensis</name>
    <name type="common">East Asian common octopus</name>
    <dbReference type="NCBI Taxonomy" id="2607531"/>
    <lineage>
        <taxon>Eukaryota</taxon>
        <taxon>Metazoa</taxon>
        <taxon>Spiralia</taxon>
        <taxon>Lophotrochozoa</taxon>
        <taxon>Mollusca</taxon>
        <taxon>Cephalopoda</taxon>
        <taxon>Coleoidea</taxon>
        <taxon>Octopodiformes</taxon>
        <taxon>Octopoda</taxon>
        <taxon>Incirrata</taxon>
        <taxon>Octopodidae</taxon>
        <taxon>Octopus</taxon>
    </lineage>
</organism>
<name>A0A6P7TWJ6_9MOLL</name>
<dbReference type="SUPFAM" id="SSF46785">
    <property type="entry name" value="Winged helix' DNA-binding domain"/>
    <property type="match status" value="1"/>
</dbReference>
<accession>A0A6P7TWJ6</accession>
<dbReference type="PANTHER" id="PTHR11849">
    <property type="entry name" value="ETS"/>
    <property type="match status" value="1"/>
</dbReference>
<dbReference type="PROSITE" id="PS50061">
    <property type="entry name" value="ETS_DOMAIN_3"/>
    <property type="match status" value="1"/>
</dbReference>
<dbReference type="InterPro" id="IPR036388">
    <property type="entry name" value="WH-like_DNA-bd_sf"/>
</dbReference>